<dbReference type="Proteomes" id="UP001152888">
    <property type="component" value="Unassembled WGS sequence"/>
</dbReference>
<sequence length="290" mass="32832">MNNFANGLKMVQLTGRALHYVFKIPDRKETMRFYRNVLGMKVLRHEEFSEGCEATCNGPYKGRWSKTMVGYGPEDNHFAIELTYNYGIHSYEKGNDFISITVKSSEALKRAKQENWPILPGNKLEAPGGYVFQVIDEKQPSDSDPIQKVTLASSNLSKSIDYWNGILGLKIFEKTENSILVGFKENETKLELRCSGEAVNRGKAYGRIAFSCHHVEQVALSELIKEKKQTILTPLISLDTPGKATVRVIILADPDGHEICFVDDEAYRELSKPDYESEKVLDIQIRKDTS</sequence>
<dbReference type="PROSITE" id="PS51819">
    <property type="entry name" value="VOC"/>
    <property type="match status" value="2"/>
</dbReference>
<proteinExistence type="inferred from homology"/>
<feature type="domain" description="VOC" evidence="3">
    <location>
        <begin position="16"/>
        <end position="151"/>
    </location>
</feature>
<dbReference type="Pfam" id="PF00903">
    <property type="entry name" value="Glyoxalase"/>
    <property type="match status" value="1"/>
</dbReference>
<evidence type="ECO:0000256" key="2">
    <source>
        <dbReference type="ARBA" id="ARBA00022737"/>
    </source>
</evidence>
<dbReference type="InterPro" id="IPR043193">
    <property type="entry name" value="GLOD4"/>
</dbReference>
<dbReference type="Gene3D" id="3.10.180.10">
    <property type="entry name" value="2,3-Dihydroxybiphenyl 1,2-Dioxygenase, domain 1"/>
    <property type="match status" value="2"/>
</dbReference>
<keyword evidence="2" id="KW-0677">Repeat</keyword>
<evidence type="ECO:0000256" key="1">
    <source>
        <dbReference type="ARBA" id="ARBA00010363"/>
    </source>
</evidence>
<dbReference type="CDD" id="cd16357">
    <property type="entry name" value="GLOD4_C"/>
    <property type="match status" value="1"/>
</dbReference>
<comment type="caution">
    <text evidence="4">The sequence shown here is derived from an EMBL/GenBank/DDBJ whole genome shotgun (WGS) entry which is preliminary data.</text>
</comment>
<dbReference type="SUPFAM" id="SSF54593">
    <property type="entry name" value="Glyoxalase/Bleomycin resistance protein/Dihydroxybiphenyl dioxygenase"/>
    <property type="match status" value="1"/>
</dbReference>
<accession>A0A9P0KBJ3</accession>
<feature type="domain" description="VOC" evidence="3">
    <location>
        <begin position="145"/>
        <end position="264"/>
    </location>
</feature>
<dbReference type="AlphaFoldDB" id="A0A9P0KBJ3"/>
<name>A0A9P0KBJ3_ACAOB</name>
<dbReference type="InterPro" id="IPR043194">
    <property type="entry name" value="GLOD4_C"/>
</dbReference>
<dbReference type="InterPro" id="IPR004360">
    <property type="entry name" value="Glyas_Fos-R_dOase_dom"/>
</dbReference>
<dbReference type="InterPro" id="IPR037523">
    <property type="entry name" value="VOC_core"/>
</dbReference>
<dbReference type="PANTHER" id="PTHR46466">
    <property type="entry name" value="GLYOXALASE DOMAIN-CONTAINING PROTEIN 4"/>
    <property type="match status" value="1"/>
</dbReference>
<dbReference type="EMBL" id="CAKOFQ010006763">
    <property type="protein sequence ID" value="CAH1969311.1"/>
    <property type="molecule type" value="Genomic_DNA"/>
</dbReference>
<dbReference type="Pfam" id="PF21701">
    <property type="entry name" value="GLOD4_C"/>
    <property type="match status" value="1"/>
</dbReference>
<dbReference type="PANTHER" id="PTHR46466:SF1">
    <property type="entry name" value="GLYOXALASE DOMAIN-CONTAINING PROTEIN 4"/>
    <property type="match status" value="1"/>
</dbReference>
<evidence type="ECO:0000313" key="4">
    <source>
        <dbReference type="EMBL" id="CAH1969311.1"/>
    </source>
</evidence>
<evidence type="ECO:0000259" key="3">
    <source>
        <dbReference type="PROSITE" id="PS51819"/>
    </source>
</evidence>
<comment type="similarity">
    <text evidence="1">Belongs to the glyoxalase I family.</text>
</comment>
<reference evidence="4" key="1">
    <citation type="submission" date="2022-03" db="EMBL/GenBank/DDBJ databases">
        <authorList>
            <person name="Sayadi A."/>
        </authorList>
    </citation>
    <scope>NUCLEOTIDE SEQUENCE</scope>
</reference>
<evidence type="ECO:0000313" key="5">
    <source>
        <dbReference type="Proteomes" id="UP001152888"/>
    </source>
</evidence>
<protein>
    <recommendedName>
        <fullName evidence="3">VOC domain-containing protein</fullName>
    </recommendedName>
</protein>
<gene>
    <name evidence="4" type="ORF">ACAOBT_LOCUS8347</name>
</gene>
<organism evidence="4 5">
    <name type="scientific">Acanthoscelides obtectus</name>
    <name type="common">Bean weevil</name>
    <name type="synonym">Bruchus obtectus</name>
    <dbReference type="NCBI Taxonomy" id="200917"/>
    <lineage>
        <taxon>Eukaryota</taxon>
        <taxon>Metazoa</taxon>
        <taxon>Ecdysozoa</taxon>
        <taxon>Arthropoda</taxon>
        <taxon>Hexapoda</taxon>
        <taxon>Insecta</taxon>
        <taxon>Pterygota</taxon>
        <taxon>Neoptera</taxon>
        <taxon>Endopterygota</taxon>
        <taxon>Coleoptera</taxon>
        <taxon>Polyphaga</taxon>
        <taxon>Cucujiformia</taxon>
        <taxon>Chrysomeloidea</taxon>
        <taxon>Chrysomelidae</taxon>
        <taxon>Bruchinae</taxon>
        <taxon>Bruchini</taxon>
        <taxon>Acanthoscelides</taxon>
    </lineage>
</organism>
<keyword evidence="5" id="KW-1185">Reference proteome</keyword>
<dbReference type="OrthoDB" id="1545884at2759"/>
<dbReference type="InterPro" id="IPR029068">
    <property type="entry name" value="Glyas_Bleomycin-R_OHBP_Dase"/>
</dbReference>